<accession>A0A6A6HQP0</accession>
<name>A0A6A6HQP0_9PLEO</name>
<dbReference type="InterPro" id="IPR050261">
    <property type="entry name" value="FrsA_esterase"/>
</dbReference>
<protein>
    <submittedName>
        <fullName evidence="2">Yellowish-green 1-like protein</fullName>
    </submittedName>
</protein>
<dbReference type="EMBL" id="ML987217">
    <property type="protein sequence ID" value="KAF2240455.1"/>
    <property type="molecule type" value="Genomic_DNA"/>
</dbReference>
<dbReference type="OrthoDB" id="5409895at2759"/>
<gene>
    <name evidence="2" type="ORF">BU26DRAFT_544927</name>
</gene>
<dbReference type="InterPro" id="IPR010520">
    <property type="entry name" value="FrsA-like"/>
</dbReference>
<dbReference type="Proteomes" id="UP000800094">
    <property type="component" value="Unassembled WGS sequence"/>
</dbReference>
<dbReference type="PANTHER" id="PTHR22946:SF12">
    <property type="entry name" value="CONIDIAL PIGMENT BIOSYNTHESIS PROTEIN AYG1 (AFU_ORTHOLOGUE AFUA_2G17550)"/>
    <property type="match status" value="1"/>
</dbReference>
<dbReference type="Gene3D" id="3.40.50.1820">
    <property type="entry name" value="alpha/beta hydrolase"/>
    <property type="match status" value="1"/>
</dbReference>
<keyword evidence="1" id="KW-0378">Hydrolase</keyword>
<dbReference type="PANTHER" id="PTHR22946">
    <property type="entry name" value="DIENELACTONE HYDROLASE DOMAIN-CONTAINING PROTEIN-RELATED"/>
    <property type="match status" value="1"/>
</dbReference>
<dbReference type="GO" id="GO:0016787">
    <property type="term" value="F:hydrolase activity"/>
    <property type="evidence" value="ECO:0007669"/>
    <property type="project" value="UniProtKB-KW"/>
</dbReference>
<dbReference type="Pfam" id="PF06500">
    <property type="entry name" value="FrsA-like"/>
    <property type="match status" value="1"/>
</dbReference>
<proteinExistence type="predicted"/>
<keyword evidence="3" id="KW-1185">Reference proteome</keyword>
<reference evidence="2" key="1">
    <citation type="journal article" date="2020" name="Stud. Mycol.">
        <title>101 Dothideomycetes genomes: a test case for predicting lifestyles and emergence of pathogens.</title>
        <authorList>
            <person name="Haridas S."/>
            <person name="Albert R."/>
            <person name="Binder M."/>
            <person name="Bloem J."/>
            <person name="Labutti K."/>
            <person name="Salamov A."/>
            <person name="Andreopoulos B."/>
            <person name="Baker S."/>
            <person name="Barry K."/>
            <person name="Bills G."/>
            <person name="Bluhm B."/>
            <person name="Cannon C."/>
            <person name="Castanera R."/>
            <person name="Culley D."/>
            <person name="Daum C."/>
            <person name="Ezra D."/>
            <person name="Gonzalez J."/>
            <person name="Henrissat B."/>
            <person name="Kuo A."/>
            <person name="Liang C."/>
            <person name="Lipzen A."/>
            <person name="Lutzoni F."/>
            <person name="Magnuson J."/>
            <person name="Mondo S."/>
            <person name="Nolan M."/>
            <person name="Ohm R."/>
            <person name="Pangilinan J."/>
            <person name="Park H.-J."/>
            <person name="Ramirez L."/>
            <person name="Alfaro M."/>
            <person name="Sun H."/>
            <person name="Tritt A."/>
            <person name="Yoshinaga Y."/>
            <person name="Zwiers L.-H."/>
            <person name="Turgeon B."/>
            <person name="Goodwin S."/>
            <person name="Spatafora J."/>
            <person name="Crous P."/>
            <person name="Grigoriev I."/>
        </authorList>
    </citation>
    <scope>NUCLEOTIDE SEQUENCE</scope>
    <source>
        <strain evidence="2">CBS 122368</strain>
    </source>
</reference>
<dbReference type="RefSeq" id="XP_033675459.1">
    <property type="nucleotide sequence ID" value="XM_033831764.1"/>
</dbReference>
<sequence>MPPPYFVGEGEGKKGAHHESISALWNLKWKKRATLGIYPFMEGKLEDFEAVFAHFAEHNIYPPYDFEVYSAPFFPVAERLVARAEIAEESGDRELASELYLRAACVYRTARQPCPISPRQKLAFNLQKTAFFKGAALLEAPLVEHLIPHTHALPGTAEQYRTIPVTVRLPPGAQPGQLFPTVLQIYGLDGYRTEHTMPSSHHIARGWASIAVEIPGTGDCPADANDATSPDRLWSSVLDWIDQQPWIAKGKVIAWGVSCGGYYTMRIAHTHADRLLGVVAQGGGCHSMFDPEWLEIASHMEYPFDLTQVLALKFGYEDVEKMKVDSRPRFSLLENGILEMPSCRMLLVNGMLDELFPIEDCLLPLRYGSVKEVRFFEDSKHMGEPHARKYILEWVESLFKTVDGGVKGGKLWAAITNGAEKPITNEVTKPVANGTNGVNGVKKPVVSVKELDGRHVLNGC</sequence>
<organism evidence="2 3">
    <name type="scientific">Trematosphaeria pertusa</name>
    <dbReference type="NCBI Taxonomy" id="390896"/>
    <lineage>
        <taxon>Eukaryota</taxon>
        <taxon>Fungi</taxon>
        <taxon>Dikarya</taxon>
        <taxon>Ascomycota</taxon>
        <taxon>Pezizomycotina</taxon>
        <taxon>Dothideomycetes</taxon>
        <taxon>Pleosporomycetidae</taxon>
        <taxon>Pleosporales</taxon>
        <taxon>Massarineae</taxon>
        <taxon>Trematosphaeriaceae</taxon>
        <taxon>Trematosphaeria</taxon>
    </lineage>
</organism>
<dbReference type="GeneID" id="54585094"/>
<evidence type="ECO:0000313" key="3">
    <source>
        <dbReference type="Proteomes" id="UP000800094"/>
    </source>
</evidence>
<evidence type="ECO:0000313" key="2">
    <source>
        <dbReference type="EMBL" id="KAF2240455.1"/>
    </source>
</evidence>
<evidence type="ECO:0000256" key="1">
    <source>
        <dbReference type="ARBA" id="ARBA00022801"/>
    </source>
</evidence>
<dbReference type="AlphaFoldDB" id="A0A6A6HQP0"/>
<dbReference type="InterPro" id="IPR029058">
    <property type="entry name" value="AB_hydrolase_fold"/>
</dbReference>
<dbReference type="SUPFAM" id="SSF53474">
    <property type="entry name" value="alpha/beta-Hydrolases"/>
    <property type="match status" value="1"/>
</dbReference>